<comment type="subunit">
    <text evidence="4 15">Heterotetramer consisting of two non-identical subunits: a beta subunit (TrpG) and a large alpha subunit (TrpE).</text>
</comment>
<dbReference type="PANTHER" id="PTHR11236">
    <property type="entry name" value="AMINOBENZOATE/ANTHRANILATE SYNTHASE"/>
    <property type="match status" value="1"/>
</dbReference>
<evidence type="ECO:0000313" key="18">
    <source>
        <dbReference type="EMBL" id="AVG24048.1"/>
    </source>
</evidence>
<protein>
    <recommendedName>
        <fullName evidence="6 15">Anthranilate synthase component 1</fullName>
        <ecNumber evidence="5 15">4.1.3.27</ecNumber>
    </recommendedName>
</protein>
<dbReference type="InterPro" id="IPR015890">
    <property type="entry name" value="Chorismate_C"/>
</dbReference>
<comment type="pathway">
    <text evidence="2 15">Amino-acid biosynthesis; L-tryptophan biosynthesis; L-tryptophan from chorismate: step 1/5.</text>
</comment>
<keyword evidence="8 15" id="KW-0479">Metal-binding</keyword>
<dbReference type="GO" id="GO:0004049">
    <property type="term" value="F:anthranilate synthase activity"/>
    <property type="evidence" value="ECO:0007669"/>
    <property type="project" value="UniProtKB-EC"/>
</dbReference>
<dbReference type="NCBIfam" id="TIGR00564">
    <property type="entry name" value="trpE_most"/>
    <property type="match status" value="1"/>
</dbReference>
<evidence type="ECO:0000256" key="8">
    <source>
        <dbReference type="ARBA" id="ARBA00022723"/>
    </source>
</evidence>
<dbReference type="PANTHER" id="PTHR11236:SF46">
    <property type="entry name" value="ANTHRANILATE SYNTHASE COMPONENT 1"/>
    <property type="match status" value="1"/>
</dbReference>
<dbReference type="InterPro" id="IPR005256">
    <property type="entry name" value="Anth_synth_I_PabB"/>
</dbReference>
<keyword evidence="10 15" id="KW-0460">Magnesium</keyword>
<dbReference type="KEGG" id="psai:C3B54_111083"/>
<keyword evidence="11 15" id="KW-0057">Aromatic amino acid biosynthesis</keyword>
<dbReference type="RefSeq" id="WP_245867811.1">
    <property type="nucleotide sequence ID" value="NZ_CP026923.1"/>
</dbReference>
<evidence type="ECO:0000313" key="19">
    <source>
        <dbReference type="Proteomes" id="UP000243077"/>
    </source>
</evidence>
<evidence type="ECO:0000256" key="1">
    <source>
        <dbReference type="ARBA" id="ARBA00001946"/>
    </source>
</evidence>
<keyword evidence="7 15" id="KW-0028">Amino-acid biosynthesis</keyword>
<dbReference type="Pfam" id="PF04715">
    <property type="entry name" value="Anth_synt_I_N"/>
    <property type="match status" value="1"/>
</dbReference>
<gene>
    <name evidence="15" type="primary">trpE</name>
    <name evidence="18" type="ORF">C3B54_111083</name>
</gene>
<evidence type="ECO:0000256" key="4">
    <source>
        <dbReference type="ARBA" id="ARBA00011575"/>
    </source>
</evidence>
<dbReference type="Pfam" id="PF00425">
    <property type="entry name" value="Chorismate_bind"/>
    <property type="match status" value="1"/>
</dbReference>
<evidence type="ECO:0000256" key="15">
    <source>
        <dbReference type="RuleBase" id="RU364045"/>
    </source>
</evidence>
<dbReference type="GO" id="GO:0046872">
    <property type="term" value="F:metal ion binding"/>
    <property type="evidence" value="ECO:0007669"/>
    <property type="project" value="UniProtKB-KW"/>
</dbReference>
<evidence type="ECO:0000256" key="14">
    <source>
        <dbReference type="ARBA" id="ARBA00047683"/>
    </source>
</evidence>
<dbReference type="EMBL" id="CP026923">
    <property type="protein sequence ID" value="AVG24048.1"/>
    <property type="molecule type" value="Genomic_DNA"/>
</dbReference>
<dbReference type="EC" id="4.1.3.27" evidence="5 15"/>
<evidence type="ECO:0000256" key="9">
    <source>
        <dbReference type="ARBA" id="ARBA00022822"/>
    </source>
</evidence>
<evidence type="ECO:0000256" key="5">
    <source>
        <dbReference type="ARBA" id="ARBA00012266"/>
    </source>
</evidence>
<proteinExistence type="inferred from homology"/>
<feature type="domain" description="Chorismate-utilising enzyme C-terminal" evidence="16">
    <location>
        <begin position="237"/>
        <end position="495"/>
    </location>
</feature>
<evidence type="ECO:0000256" key="11">
    <source>
        <dbReference type="ARBA" id="ARBA00023141"/>
    </source>
</evidence>
<dbReference type="InterPro" id="IPR005801">
    <property type="entry name" value="ADC_synthase"/>
</dbReference>
<evidence type="ECO:0000256" key="12">
    <source>
        <dbReference type="ARBA" id="ARBA00023239"/>
    </source>
</evidence>
<evidence type="ECO:0000256" key="10">
    <source>
        <dbReference type="ARBA" id="ARBA00022842"/>
    </source>
</evidence>
<evidence type="ECO:0000259" key="17">
    <source>
        <dbReference type="Pfam" id="PF04715"/>
    </source>
</evidence>
<dbReference type="InterPro" id="IPR006805">
    <property type="entry name" value="Anth_synth_I_N"/>
</dbReference>
<sequence length="519" mass="55883">MNQSGQPISHLGDTTLEAFLEAGNDAPVVAVMRTLFADSETPMGLYRKLSGGPGSFLLESADQAGKWSRYSFIGASSHGVLTESDGHAQWDSLGMSASEAFGGPVPEKALDALEALDLRWASNALPAVPPFSGGLVGYIGWDAVRELEHLPHPPRSVHPVPRVAMALTKDLVVFDHHSSDVILLALVYSQEPVTKSHYTEAVARLDSLHDALRAPTASTLSTRHEGEAQGATPNMTREQFHDMVARAKQHIVDGDVFQVVVGQRFDAEVTASALEVYRVLRSLNPSPYMYLLESRGADGVPFHVVGSSPEALVSVKNNRVYSHPIAGSRPRGDTPERDAEIAHELAADQKEQAEHLMLVDLARNDLSRVCVSGSVDVTEFMEVERFSHIMHLVSSVEGQKRPDASLTDVLRATFPAGTLSGAPKPRALEIIDDLEPDRRGVYGGVVGYFAHRGDADVAIAIRTVWMREGVATVQAGAGIVADSDPESEYQETHHKAAAPLRAVATANALQPDTQAPDSK</sequence>
<evidence type="ECO:0000256" key="3">
    <source>
        <dbReference type="ARBA" id="ARBA00009562"/>
    </source>
</evidence>
<dbReference type="GO" id="GO:0000162">
    <property type="term" value="P:L-tryptophan biosynthetic process"/>
    <property type="evidence" value="ECO:0007669"/>
    <property type="project" value="UniProtKB-UniPathway"/>
</dbReference>
<keyword evidence="9 15" id="KW-0822">Tryptophan biosynthesis</keyword>
<comment type="catalytic activity">
    <reaction evidence="14 15">
        <text>chorismate + L-glutamine = anthranilate + pyruvate + L-glutamate + H(+)</text>
        <dbReference type="Rhea" id="RHEA:21732"/>
        <dbReference type="ChEBI" id="CHEBI:15361"/>
        <dbReference type="ChEBI" id="CHEBI:15378"/>
        <dbReference type="ChEBI" id="CHEBI:16567"/>
        <dbReference type="ChEBI" id="CHEBI:29748"/>
        <dbReference type="ChEBI" id="CHEBI:29985"/>
        <dbReference type="ChEBI" id="CHEBI:58359"/>
        <dbReference type="EC" id="4.1.3.27"/>
    </reaction>
</comment>
<evidence type="ECO:0000256" key="2">
    <source>
        <dbReference type="ARBA" id="ARBA00004873"/>
    </source>
</evidence>
<evidence type="ECO:0000259" key="16">
    <source>
        <dbReference type="Pfam" id="PF00425"/>
    </source>
</evidence>
<comment type="similarity">
    <text evidence="3 15">Belongs to the anthranilate synthase component I family.</text>
</comment>
<comment type="function">
    <text evidence="13 15">Part of a heterotetrameric complex that catalyzes the two-step biosynthesis of anthranilate, an intermediate in the biosynthesis of L-tryptophan. In the first step, the glutamine-binding beta subunit (TrpG) of anthranilate synthase (AS) provides the glutamine amidotransferase activity which generates ammonia as a substrate that, along with chorismate, is used in the second step, catalyzed by the large alpha subunit of AS (TrpE) to produce anthranilate. In the absence of TrpG, TrpE can synthesize anthranilate directly from chorismate and high concentrations of ammonia.</text>
</comment>
<keyword evidence="12 15" id="KW-0456">Lyase</keyword>
<feature type="domain" description="Anthranilate synthase component I N-terminal" evidence="17">
    <location>
        <begin position="38"/>
        <end position="181"/>
    </location>
</feature>
<comment type="cofactor">
    <cofactor evidence="1 15">
        <name>Mg(2+)</name>
        <dbReference type="ChEBI" id="CHEBI:18420"/>
    </cofactor>
</comment>
<name>A0A2L2BQW4_9MICO</name>
<reference evidence="18 19" key="1">
    <citation type="submission" date="2018-02" db="EMBL/GenBank/DDBJ databases">
        <title>Complete genome of the streamlined marine actinobacterium Pontimonas salivibrio CL-TW6 adapted to coastal planktonic lifestype.</title>
        <authorList>
            <person name="Cho B.C."/>
            <person name="Hardies S.C."/>
            <person name="Jang G.I."/>
            <person name="Hwang C.Y."/>
        </authorList>
    </citation>
    <scope>NUCLEOTIDE SEQUENCE [LARGE SCALE GENOMIC DNA]</scope>
    <source>
        <strain evidence="18 19">CL-TW6</strain>
    </source>
</reference>
<dbReference type="UniPathway" id="UPA00035">
    <property type="reaction ID" value="UER00040"/>
</dbReference>
<dbReference type="Gene3D" id="3.60.120.10">
    <property type="entry name" value="Anthranilate synthase"/>
    <property type="match status" value="1"/>
</dbReference>
<keyword evidence="19" id="KW-1185">Reference proteome</keyword>
<dbReference type="SUPFAM" id="SSF56322">
    <property type="entry name" value="ADC synthase"/>
    <property type="match status" value="1"/>
</dbReference>
<accession>A0A2L2BQW4</accession>
<evidence type="ECO:0000256" key="13">
    <source>
        <dbReference type="ARBA" id="ARBA00025634"/>
    </source>
</evidence>
<evidence type="ECO:0000256" key="6">
    <source>
        <dbReference type="ARBA" id="ARBA00020653"/>
    </source>
</evidence>
<dbReference type="Proteomes" id="UP000243077">
    <property type="component" value="Chromosome"/>
</dbReference>
<dbReference type="PRINTS" id="PR00095">
    <property type="entry name" value="ANTSNTHASEI"/>
</dbReference>
<dbReference type="AlphaFoldDB" id="A0A2L2BQW4"/>
<organism evidence="18 19">
    <name type="scientific">Pontimonas salivibrio</name>
    <dbReference type="NCBI Taxonomy" id="1159327"/>
    <lineage>
        <taxon>Bacteria</taxon>
        <taxon>Bacillati</taxon>
        <taxon>Actinomycetota</taxon>
        <taxon>Actinomycetes</taxon>
        <taxon>Micrococcales</taxon>
        <taxon>Microbacteriaceae</taxon>
        <taxon>Pontimonas</taxon>
    </lineage>
</organism>
<evidence type="ECO:0000256" key="7">
    <source>
        <dbReference type="ARBA" id="ARBA00022605"/>
    </source>
</evidence>
<dbReference type="InterPro" id="IPR019999">
    <property type="entry name" value="Anth_synth_I-like"/>
</dbReference>